<reference evidence="2 3" key="1">
    <citation type="submission" date="2019-01" db="EMBL/GenBank/DDBJ databases">
        <authorList>
            <person name="Sayadi A."/>
        </authorList>
    </citation>
    <scope>NUCLEOTIDE SEQUENCE [LARGE SCALE GENOMIC DNA]</scope>
</reference>
<feature type="transmembrane region" description="Helical" evidence="1">
    <location>
        <begin position="6"/>
        <end position="23"/>
    </location>
</feature>
<proteinExistence type="predicted"/>
<evidence type="ECO:0000256" key="1">
    <source>
        <dbReference type="SAM" id="Phobius"/>
    </source>
</evidence>
<gene>
    <name evidence="2" type="ORF">CALMAC_LOCUS7171</name>
</gene>
<sequence>MIRQTVSLAIIKITIGTVIAVYVRKCGSNLFIVWRINHRVPSISKNFHTRIIVARFFRRTAIFPRPRLNYLWFAICIFHQLLLTALY</sequence>
<protein>
    <submittedName>
        <fullName evidence="2">Uncharacterized protein</fullName>
    </submittedName>
</protein>
<feature type="transmembrane region" description="Helical" evidence="1">
    <location>
        <begin position="68"/>
        <end position="86"/>
    </location>
</feature>
<keyword evidence="3" id="KW-1185">Reference proteome</keyword>
<organism evidence="2 3">
    <name type="scientific">Callosobruchus maculatus</name>
    <name type="common">Southern cowpea weevil</name>
    <name type="synonym">Pulse bruchid</name>
    <dbReference type="NCBI Taxonomy" id="64391"/>
    <lineage>
        <taxon>Eukaryota</taxon>
        <taxon>Metazoa</taxon>
        <taxon>Ecdysozoa</taxon>
        <taxon>Arthropoda</taxon>
        <taxon>Hexapoda</taxon>
        <taxon>Insecta</taxon>
        <taxon>Pterygota</taxon>
        <taxon>Neoptera</taxon>
        <taxon>Endopterygota</taxon>
        <taxon>Coleoptera</taxon>
        <taxon>Polyphaga</taxon>
        <taxon>Cucujiformia</taxon>
        <taxon>Chrysomeloidea</taxon>
        <taxon>Chrysomelidae</taxon>
        <taxon>Bruchinae</taxon>
        <taxon>Bruchini</taxon>
        <taxon>Callosobruchus</taxon>
    </lineage>
</organism>
<accession>A0A653CB83</accession>
<keyword evidence="1" id="KW-1133">Transmembrane helix</keyword>
<dbReference type="EMBL" id="CAACVG010007232">
    <property type="protein sequence ID" value="VEN44340.1"/>
    <property type="molecule type" value="Genomic_DNA"/>
</dbReference>
<dbReference type="Proteomes" id="UP000410492">
    <property type="component" value="Unassembled WGS sequence"/>
</dbReference>
<dbReference type="AlphaFoldDB" id="A0A653CB83"/>
<name>A0A653CB83_CALMS</name>
<evidence type="ECO:0000313" key="3">
    <source>
        <dbReference type="Proteomes" id="UP000410492"/>
    </source>
</evidence>
<keyword evidence="1" id="KW-0812">Transmembrane</keyword>
<evidence type="ECO:0000313" key="2">
    <source>
        <dbReference type="EMBL" id="VEN44340.1"/>
    </source>
</evidence>
<keyword evidence="1" id="KW-0472">Membrane</keyword>